<dbReference type="OrthoDB" id="9799122at2"/>
<dbReference type="InterPro" id="IPR001853">
    <property type="entry name" value="DSBA-like_thioredoxin_dom"/>
</dbReference>
<organism evidence="2 3">
    <name type="scientific">Pseudonocardia kunmingensis</name>
    <dbReference type="NCBI Taxonomy" id="630975"/>
    <lineage>
        <taxon>Bacteria</taxon>
        <taxon>Bacillati</taxon>
        <taxon>Actinomycetota</taxon>
        <taxon>Actinomycetes</taxon>
        <taxon>Pseudonocardiales</taxon>
        <taxon>Pseudonocardiaceae</taxon>
        <taxon>Pseudonocardia</taxon>
    </lineage>
</organism>
<dbReference type="GO" id="GO:0016491">
    <property type="term" value="F:oxidoreductase activity"/>
    <property type="evidence" value="ECO:0007669"/>
    <property type="project" value="InterPro"/>
</dbReference>
<gene>
    <name evidence="2" type="ORF">FB558_2280</name>
</gene>
<dbReference type="SUPFAM" id="SSF52833">
    <property type="entry name" value="Thioredoxin-like"/>
    <property type="match status" value="1"/>
</dbReference>
<keyword evidence="2" id="KW-0413">Isomerase</keyword>
<evidence type="ECO:0000313" key="3">
    <source>
        <dbReference type="Proteomes" id="UP000315677"/>
    </source>
</evidence>
<reference evidence="2 3" key="1">
    <citation type="submission" date="2019-06" db="EMBL/GenBank/DDBJ databases">
        <title>Sequencing the genomes of 1000 actinobacteria strains.</title>
        <authorList>
            <person name="Klenk H.-P."/>
        </authorList>
    </citation>
    <scope>NUCLEOTIDE SEQUENCE [LARGE SCALE GENOMIC DNA]</scope>
    <source>
        <strain evidence="2 3">DSM 45301</strain>
    </source>
</reference>
<protein>
    <submittedName>
        <fullName evidence="2">Putative DsbA family dithiol-disulfide isomerase</fullName>
    </submittedName>
</protein>
<proteinExistence type="predicted"/>
<name>A0A543E1P1_9PSEU</name>
<feature type="domain" description="DSBA-like thioredoxin" evidence="1">
    <location>
        <begin position="6"/>
        <end position="206"/>
    </location>
</feature>
<dbReference type="InterPro" id="IPR036249">
    <property type="entry name" value="Thioredoxin-like_sf"/>
</dbReference>
<dbReference type="AlphaFoldDB" id="A0A543E1P1"/>
<evidence type="ECO:0000259" key="1">
    <source>
        <dbReference type="Pfam" id="PF01323"/>
    </source>
</evidence>
<dbReference type="GO" id="GO:0016853">
    <property type="term" value="F:isomerase activity"/>
    <property type="evidence" value="ECO:0007669"/>
    <property type="project" value="UniProtKB-KW"/>
</dbReference>
<dbReference type="Gene3D" id="3.40.30.10">
    <property type="entry name" value="Glutaredoxin"/>
    <property type="match status" value="1"/>
</dbReference>
<keyword evidence="3" id="KW-1185">Reference proteome</keyword>
<sequence>MPPLPVDIWFDLVCPWCGIGKRRFEAALAEFEHRDDVRVRWRSFELDPHAPRDATLTIPERMQQDLGLTARQAEEGAAGLTALAAELGLVYRLAAARPVNSFDAHRLLHAAAGRGLGDAVRERLMVAYTGEGAHLADHATLAALASEVGFPAADARTVLAGDDHTDAVRADEEQAARIGVTGVPTVVIAGRRITGAQPPDLLLAELGAAWRNAGRISLDRSGDLS</sequence>
<dbReference type="RefSeq" id="WP_142051409.1">
    <property type="nucleotide sequence ID" value="NZ_VFPA01000001.1"/>
</dbReference>
<dbReference type="PANTHER" id="PTHR13887">
    <property type="entry name" value="GLUTATHIONE S-TRANSFERASE KAPPA"/>
    <property type="match status" value="1"/>
</dbReference>
<dbReference type="CDD" id="cd03024">
    <property type="entry name" value="DsbA_FrnE"/>
    <property type="match status" value="1"/>
</dbReference>
<dbReference type="Proteomes" id="UP000315677">
    <property type="component" value="Unassembled WGS sequence"/>
</dbReference>
<evidence type="ECO:0000313" key="2">
    <source>
        <dbReference type="EMBL" id="TQM15492.1"/>
    </source>
</evidence>
<accession>A0A543E1P1</accession>
<dbReference type="EMBL" id="VFPA01000001">
    <property type="protein sequence ID" value="TQM15492.1"/>
    <property type="molecule type" value="Genomic_DNA"/>
</dbReference>
<comment type="caution">
    <text evidence="2">The sequence shown here is derived from an EMBL/GenBank/DDBJ whole genome shotgun (WGS) entry which is preliminary data.</text>
</comment>
<dbReference type="PANTHER" id="PTHR13887:SF41">
    <property type="entry name" value="THIOREDOXIN SUPERFAMILY PROTEIN"/>
    <property type="match status" value="1"/>
</dbReference>
<dbReference type="Pfam" id="PF01323">
    <property type="entry name" value="DSBA"/>
    <property type="match status" value="1"/>
</dbReference>